<accession>A0A7C2YSH0</accession>
<dbReference type="AlphaFoldDB" id="A0A7C2YSH0"/>
<comment type="caution">
    <text evidence="1">The sequence shown here is derived from an EMBL/GenBank/DDBJ whole genome shotgun (WGS) entry which is preliminary data.</text>
</comment>
<gene>
    <name evidence="1" type="ORF">ENO36_03240</name>
</gene>
<dbReference type="Gene3D" id="1.20.58.2050">
    <property type="match status" value="1"/>
</dbReference>
<reference evidence="1" key="1">
    <citation type="journal article" date="2020" name="mSystems">
        <title>Genome- and Community-Level Interaction Insights into Carbon Utilization and Element Cycling Functions of Hydrothermarchaeota in Hydrothermal Sediment.</title>
        <authorList>
            <person name="Zhou Z."/>
            <person name="Liu Y."/>
            <person name="Xu W."/>
            <person name="Pan J."/>
            <person name="Luo Z.H."/>
            <person name="Li M."/>
        </authorList>
    </citation>
    <scope>NUCLEOTIDE SEQUENCE [LARGE SCALE GENOMIC DNA]</scope>
    <source>
        <strain evidence="1">SpSt-1259</strain>
    </source>
</reference>
<dbReference type="Proteomes" id="UP000885664">
    <property type="component" value="Unassembled WGS sequence"/>
</dbReference>
<evidence type="ECO:0008006" key="2">
    <source>
        <dbReference type="Google" id="ProtNLM"/>
    </source>
</evidence>
<protein>
    <recommendedName>
        <fullName evidence="2">GINS subunit domain-containing protein</fullName>
    </recommendedName>
</protein>
<dbReference type="InterPro" id="IPR038437">
    <property type="entry name" value="GINS_Psf3_sf"/>
</dbReference>
<evidence type="ECO:0000313" key="1">
    <source>
        <dbReference type="EMBL" id="HEU97854.1"/>
    </source>
</evidence>
<organism evidence="1">
    <name type="scientific">Fervidicoccus fontis</name>
    <dbReference type="NCBI Taxonomy" id="683846"/>
    <lineage>
        <taxon>Archaea</taxon>
        <taxon>Thermoproteota</taxon>
        <taxon>Thermoprotei</taxon>
        <taxon>Fervidicoccales</taxon>
        <taxon>Fervidicoccaceae</taxon>
        <taxon>Fervidicoccus</taxon>
    </lineage>
</organism>
<name>A0A7C2YSH0_9CREN</name>
<dbReference type="EMBL" id="DSFE01000072">
    <property type="protein sequence ID" value="HEU97854.1"/>
    <property type="molecule type" value="Genomic_DNA"/>
</dbReference>
<proteinExistence type="predicted"/>
<sequence length="182" mass="21422">MLEEMELLKEAFERTPVKVVVVSEAETIKLPSGSTINVKKGEEIELPRWLANTLEEKGIVQRKWNEFSIDELMKIEYKTMKMRTPKDLEQLPNNFYWICSEHLHHLEKLLKTNPDPNYIQEKKKVAESLNKIMTRRLSLLVESLLIFGVDLPSLQLKATPEELVLIQRFYEDLRKWKEVLGT</sequence>